<feature type="region of interest" description="Disordered" evidence="2">
    <location>
        <begin position="35"/>
        <end position="54"/>
    </location>
</feature>
<gene>
    <name evidence="3" type="ORF">POTOM_040835</name>
</gene>
<dbReference type="Pfam" id="PF04520">
    <property type="entry name" value="Senescence_reg"/>
    <property type="match status" value="1"/>
</dbReference>
<dbReference type="Proteomes" id="UP000886885">
    <property type="component" value="Chromosome 11D"/>
</dbReference>
<evidence type="ECO:0000256" key="2">
    <source>
        <dbReference type="SAM" id="MobiDB-lite"/>
    </source>
</evidence>
<organism evidence="3 4">
    <name type="scientific">Populus tomentosa</name>
    <name type="common">Chinese white poplar</name>
    <dbReference type="NCBI Taxonomy" id="118781"/>
    <lineage>
        <taxon>Eukaryota</taxon>
        <taxon>Viridiplantae</taxon>
        <taxon>Streptophyta</taxon>
        <taxon>Embryophyta</taxon>
        <taxon>Tracheophyta</taxon>
        <taxon>Spermatophyta</taxon>
        <taxon>Magnoliopsida</taxon>
        <taxon>eudicotyledons</taxon>
        <taxon>Gunneridae</taxon>
        <taxon>Pentapetalae</taxon>
        <taxon>rosids</taxon>
        <taxon>fabids</taxon>
        <taxon>Malpighiales</taxon>
        <taxon>Salicaceae</taxon>
        <taxon>Saliceae</taxon>
        <taxon>Populus</taxon>
    </lineage>
</organism>
<comment type="similarity">
    <text evidence="1">Belongs to the senescence regulator S40 family.</text>
</comment>
<name>A0A8X7YSR1_POPTO</name>
<sequence>MAEEFQESEVIFSDHEHGCKKYFNYQEMGVFSNNNKKVKKKKQKQSSSVPVSIPNREFQLSDNDDFEEDCGGEDLVPPHIIVERRIPGKMAFSVCTGNGRTLKGRDLSEGDIYVSAVFSNLCRCLEGGAHCAITEQHWWQFEQLVFKRPQRRMQPLGALAMTCDELIRSKLVPKANQNRPQTDFWVRTHLDFLSYTKSLEENIVGALELCIN</sequence>
<dbReference type="InterPro" id="IPR007608">
    <property type="entry name" value="Senescence_reg_S40"/>
</dbReference>
<reference evidence="3" key="1">
    <citation type="journal article" date="2020" name="bioRxiv">
        <title>Hybrid origin of Populus tomentosa Carr. identified through genome sequencing and phylogenomic analysis.</title>
        <authorList>
            <person name="An X."/>
            <person name="Gao K."/>
            <person name="Chen Z."/>
            <person name="Li J."/>
            <person name="Yang X."/>
            <person name="Yang X."/>
            <person name="Zhou J."/>
            <person name="Guo T."/>
            <person name="Zhao T."/>
            <person name="Huang S."/>
            <person name="Miao D."/>
            <person name="Khan W.U."/>
            <person name="Rao P."/>
            <person name="Ye M."/>
            <person name="Lei B."/>
            <person name="Liao W."/>
            <person name="Wang J."/>
            <person name="Ji L."/>
            <person name="Li Y."/>
            <person name="Guo B."/>
            <person name="Mustafa N.S."/>
            <person name="Li S."/>
            <person name="Yun Q."/>
            <person name="Keller S.R."/>
            <person name="Mao J."/>
            <person name="Zhang R."/>
            <person name="Strauss S.H."/>
        </authorList>
    </citation>
    <scope>NUCLEOTIDE SEQUENCE</scope>
    <source>
        <strain evidence="3">GM15</strain>
        <tissue evidence="3">Leaf</tissue>
    </source>
</reference>
<dbReference type="OrthoDB" id="672058at2759"/>
<keyword evidence="4" id="KW-1185">Reference proteome</keyword>
<dbReference type="PANTHER" id="PTHR33083">
    <property type="entry name" value="EXPRESSED PROTEIN"/>
    <property type="match status" value="1"/>
</dbReference>
<dbReference type="GO" id="GO:0010150">
    <property type="term" value="P:leaf senescence"/>
    <property type="evidence" value="ECO:0007669"/>
    <property type="project" value="UniProtKB-ARBA"/>
</dbReference>
<dbReference type="EMBL" id="JAAWWB010000022">
    <property type="protein sequence ID" value="KAG6755022.1"/>
    <property type="molecule type" value="Genomic_DNA"/>
</dbReference>
<evidence type="ECO:0000256" key="1">
    <source>
        <dbReference type="ARBA" id="ARBA00034773"/>
    </source>
</evidence>
<protein>
    <submittedName>
        <fullName evidence="3">Uncharacterized protein</fullName>
    </submittedName>
</protein>
<evidence type="ECO:0000313" key="3">
    <source>
        <dbReference type="EMBL" id="KAG6755022.1"/>
    </source>
</evidence>
<dbReference type="AlphaFoldDB" id="A0A8X7YSR1"/>
<proteinExistence type="inferred from homology"/>
<accession>A0A8X7YSR1</accession>
<evidence type="ECO:0000313" key="4">
    <source>
        <dbReference type="Proteomes" id="UP000886885"/>
    </source>
</evidence>
<dbReference type="PANTHER" id="PTHR33083:SF49">
    <property type="entry name" value="SENESCENCE REGULATOR"/>
    <property type="match status" value="1"/>
</dbReference>
<comment type="caution">
    <text evidence="3">The sequence shown here is derived from an EMBL/GenBank/DDBJ whole genome shotgun (WGS) entry which is preliminary data.</text>
</comment>